<dbReference type="PANTHER" id="PTHR46667:SF6">
    <property type="entry name" value="OS01G0185100 PROTEIN"/>
    <property type="match status" value="1"/>
</dbReference>
<feature type="transmembrane region" description="Helical" evidence="2">
    <location>
        <begin position="110"/>
        <end position="130"/>
    </location>
</feature>
<evidence type="ECO:0000256" key="2">
    <source>
        <dbReference type="SAM" id="Phobius"/>
    </source>
</evidence>
<dbReference type="OMA" id="QDMTNSG"/>
<reference evidence="4 5" key="1">
    <citation type="journal article" date="2014" name="Nat. Commun.">
        <title>Klebsormidium flaccidum genome reveals primary factors for plant terrestrial adaptation.</title>
        <authorList>
            <person name="Hori K."/>
            <person name="Maruyama F."/>
            <person name="Fujisawa T."/>
            <person name="Togashi T."/>
            <person name="Yamamoto N."/>
            <person name="Seo M."/>
            <person name="Sato S."/>
            <person name="Yamada T."/>
            <person name="Mori H."/>
            <person name="Tajima N."/>
            <person name="Moriyama T."/>
            <person name="Ikeuchi M."/>
            <person name="Watanabe M."/>
            <person name="Wada H."/>
            <person name="Kobayashi K."/>
            <person name="Saito M."/>
            <person name="Masuda T."/>
            <person name="Sasaki-Sekimoto Y."/>
            <person name="Mashiguchi K."/>
            <person name="Awai K."/>
            <person name="Shimojima M."/>
            <person name="Masuda S."/>
            <person name="Iwai M."/>
            <person name="Nobusawa T."/>
            <person name="Narise T."/>
            <person name="Kondo S."/>
            <person name="Saito H."/>
            <person name="Sato R."/>
            <person name="Murakawa M."/>
            <person name="Ihara Y."/>
            <person name="Oshima-Yamada Y."/>
            <person name="Ohtaka K."/>
            <person name="Satoh M."/>
            <person name="Sonobe K."/>
            <person name="Ishii M."/>
            <person name="Ohtani R."/>
            <person name="Kanamori-Sato M."/>
            <person name="Honoki R."/>
            <person name="Miyazaki D."/>
            <person name="Mochizuki H."/>
            <person name="Umetsu J."/>
            <person name="Higashi K."/>
            <person name="Shibata D."/>
            <person name="Kamiya Y."/>
            <person name="Sato N."/>
            <person name="Nakamura Y."/>
            <person name="Tabata S."/>
            <person name="Ida S."/>
            <person name="Kurokawa K."/>
            <person name="Ohta H."/>
        </authorList>
    </citation>
    <scope>NUCLEOTIDE SEQUENCE [LARGE SCALE GENOMIC DNA]</scope>
    <source>
        <strain evidence="4 5">NIES-2285</strain>
    </source>
</reference>
<evidence type="ECO:0000313" key="4">
    <source>
        <dbReference type="EMBL" id="GAQ87489.1"/>
    </source>
</evidence>
<evidence type="ECO:0000256" key="1">
    <source>
        <dbReference type="SAM" id="MobiDB-lite"/>
    </source>
</evidence>
<keyword evidence="2" id="KW-0812">Transmembrane</keyword>
<gene>
    <name evidence="4" type="ORF">KFL_003560160</name>
</gene>
<dbReference type="AlphaFoldDB" id="A0A1Y1IDH1"/>
<organism evidence="4 5">
    <name type="scientific">Klebsormidium nitens</name>
    <name type="common">Green alga</name>
    <name type="synonym">Ulothrix nitens</name>
    <dbReference type="NCBI Taxonomy" id="105231"/>
    <lineage>
        <taxon>Eukaryota</taxon>
        <taxon>Viridiplantae</taxon>
        <taxon>Streptophyta</taxon>
        <taxon>Klebsormidiophyceae</taxon>
        <taxon>Klebsormidiales</taxon>
        <taxon>Klebsormidiaceae</taxon>
        <taxon>Klebsormidium</taxon>
    </lineage>
</organism>
<sequence>MAGMVASQAGMGVTKLVTLVVGAGLGGAYVLGNKSVGSLFSDLSKVLTRHLAPSSDSELGDGDGAGRGIDAATAALTAQVRRLSQEMRQLAAATGSRVTVVSTREQKGTLVSLAVPIAVAGAGVYVYMYFKGVTLADFMYVTKKSLDGAVVNMQKRLDQFTASLVAHKRDMAGRLDKVNRIQEEGAVIQGQIKDQVDEMSGKVLRVGQDIEAVQRIVRGLEYKLEEVTDKQDFSNRGIMYLCSFVTEGIEGRQPRQETIQGLRALRLDRSASMPMGNGQSLSLKGLQLLSNGVGNVAASNAASGASTTTSSPADSPHTTLQGNGRSGYG</sequence>
<dbReference type="EMBL" id="DF237305">
    <property type="protein sequence ID" value="GAQ87489.1"/>
    <property type="molecule type" value="Genomic_DNA"/>
</dbReference>
<feature type="transmembrane region" description="Helical" evidence="2">
    <location>
        <begin position="12"/>
        <end position="31"/>
    </location>
</feature>
<evidence type="ECO:0000313" key="5">
    <source>
        <dbReference type="Proteomes" id="UP000054558"/>
    </source>
</evidence>
<evidence type="ECO:0000259" key="3">
    <source>
        <dbReference type="Pfam" id="PF07889"/>
    </source>
</evidence>
<dbReference type="OrthoDB" id="544175at2759"/>
<dbReference type="Pfam" id="PF07889">
    <property type="entry name" value="DUF1664"/>
    <property type="match status" value="1"/>
</dbReference>
<feature type="compositionally biased region" description="Polar residues" evidence="1">
    <location>
        <begin position="312"/>
        <end position="323"/>
    </location>
</feature>
<protein>
    <recommendedName>
        <fullName evidence="3">DUF1664 domain-containing protein</fullName>
    </recommendedName>
</protein>
<dbReference type="Proteomes" id="UP000054558">
    <property type="component" value="Unassembled WGS sequence"/>
</dbReference>
<feature type="compositionally biased region" description="Low complexity" evidence="1">
    <location>
        <begin position="302"/>
        <end position="311"/>
    </location>
</feature>
<dbReference type="PANTHER" id="PTHR46667">
    <property type="entry name" value="OS05G0182700 PROTEIN"/>
    <property type="match status" value="1"/>
</dbReference>
<keyword evidence="2" id="KW-0472">Membrane</keyword>
<proteinExistence type="predicted"/>
<keyword evidence="2" id="KW-1133">Transmembrane helix</keyword>
<keyword evidence="5" id="KW-1185">Reference proteome</keyword>
<feature type="domain" description="DUF1664" evidence="3">
    <location>
        <begin position="110"/>
        <end position="231"/>
    </location>
</feature>
<dbReference type="InterPro" id="IPR012458">
    <property type="entry name" value="DUF1664"/>
</dbReference>
<feature type="region of interest" description="Disordered" evidence="1">
    <location>
        <begin position="302"/>
        <end position="329"/>
    </location>
</feature>
<name>A0A1Y1IDH1_KLENI</name>
<accession>A0A1Y1IDH1</accession>